<accession>A0A8H7AE82</accession>
<dbReference type="OrthoDB" id="3942738at2759"/>
<evidence type="ECO:0000313" key="3">
    <source>
        <dbReference type="Proteomes" id="UP000606974"/>
    </source>
</evidence>
<evidence type="ECO:0000313" key="2">
    <source>
        <dbReference type="EMBL" id="KAF7505501.1"/>
    </source>
</evidence>
<evidence type="ECO:0000259" key="1">
    <source>
        <dbReference type="Pfam" id="PF05225"/>
    </source>
</evidence>
<dbReference type="Proteomes" id="UP000606974">
    <property type="component" value="Unassembled WGS sequence"/>
</dbReference>
<dbReference type="Gene3D" id="1.10.10.60">
    <property type="entry name" value="Homeodomain-like"/>
    <property type="match status" value="1"/>
</dbReference>
<organism evidence="2 3">
    <name type="scientific">Endocarpon pusillum</name>
    <dbReference type="NCBI Taxonomy" id="364733"/>
    <lineage>
        <taxon>Eukaryota</taxon>
        <taxon>Fungi</taxon>
        <taxon>Dikarya</taxon>
        <taxon>Ascomycota</taxon>
        <taxon>Pezizomycotina</taxon>
        <taxon>Eurotiomycetes</taxon>
        <taxon>Chaetothyriomycetidae</taxon>
        <taxon>Verrucariales</taxon>
        <taxon>Verrucariaceae</taxon>
        <taxon>Endocarpon</taxon>
    </lineage>
</organism>
<gene>
    <name evidence="2" type="ORF">GJ744_000748</name>
</gene>
<keyword evidence="3" id="KW-1185">Reference proteome</keyword>
<comment type="caution">
    <text evidence="2">The sequence shown here is derived from an EMBL/GenBank/DDBJ whole genome shotgun (WGS) entry which is preliminary data.</text>
</comment>
<dbReference type="GO" id="GO:0003677">
    <property type="term" value="F:DNA binding"/>
    <property type="evidence" value="ECO:0007669"/>
    <property type="project" value="InterPro"/>
</dbReference>
<dbReference type="SUPFAM" id="SSF46689">
    <property type="entry name" value="Homeodomain-like"/>
    <property type="match status" value="1"/>
</dbReference>
<dbReference type="Pfam" id="PF05225">
    <property type="entry name" value="HTH_psq"/>
    <property type="match status" value="1"/>
</dbReference>
<name>A0A8H7AE82_9EURO</name>
<dbReference type="InterPro" id="IPR009057">
    <property type="entry name" value="Homeodomain-like_sf"/>
</dbReference>
<reference evidence="2" key="1">
    <citation type="submission" date="2020-02" db="EMBL/GenBank/DDBJ databases">
        <authorList>
            <person name="Palmer J.M."/>
        </authorList>
    </citation>
    <scope>NUCLEOTIDE SEQUENCE</scope>
    <source>
        <strain evidence="2">EPUS1.4</strain>
        <tissue evidence="2">Thallus</tissue>
    </source>
</reference>
<proteinExistence type="predicted"/>
<dbReference type="EMBL" id="JAACFV010000108">
    <property type="protein sequence ID" value="KAF7505501.1"/>
    <property type="molecule type" value="Genomic_DNA"/>
</dbReference>
<dbReference type="InterPro" id="IPR007889">
    <property type="entry name" value="HTH_Psq"/>
</dbReference>
<sequence>MDISTTNDRINMAIEALNSQKGLSFRAAAKEYGVDRSTLVRRFNGKCLSRAAANSAYYQNLIDVE</sequence>
<protein>
    <recommendedName>
        <fullName evidence="1">HTH psq-type domain-containing protein</fullName>
    </recommendedName>
</protein>
<feature type="domain" description="HTH psq-type" evidence="1">
    <location>
        <begin position="6"/>
        <end position="46"/>
    </location>
</feature>
<dbReference type="AlphaFoldDB" id="A0A8H7AE82"/>